<dbReference type="GO" id="GO:0005634">
    <property type="term" value="C:nucleus"/>
    <property type="evidence" value="ECO:0007669"/>
    <property type="project" value="TreeGrafter"/>
</dbReference>
<evidence type="ECO:0000313" key="6">
    <source>
        <dbReference type="Proteomes" id="UP000790347"/>
    </source>
</evidence>
<dbReference type="Gene3D" id="3.40.50.300">
    <property type="entry name" value="P-loop containing nucleotide triphosphate hydrolases"/>
    <property type="match status" value="1"/>
</dbReference>
<dbReference type="InterPro" id="IPR003959">
    <property type="entry name" value="ATPase_AAA_core"/>
</dbReference>
<dbReference type="Pfam" id="PF00004">
    <property type="entry name" value="AAA"/>
    <property type="match status" value="1"/>
</dbReference>
<reference evidence="5" key="1">
    <citation type="submission" date="2013-05" db="EMBL/GenBank/DDBJ databases">
        <authorList>
            <person name="Yim A.K.Y."/>
            <person name="Chan T.F."/>
            <person name="Ji K.M."/>
            <person name="Liu X.Y."/>
            <person name="Zhou J.W."/>
            <person name="Li R.Q."/>
            <person name="Yang K.Y."/>
            <person name="Li J."/>
            <person name="Li M."/>
            <person name="Law P.T.W."/>
            <person name="Wu Y.L."/>
            <person name="Cai Z.L."/>
            <person name="Qin H."/>
            <person name="Bao Y."/>
            <person name="Leung R.K.K."/>
            <person name="Ng P.K.S."/>
            <person name="Zou J."/>
            <person name="Zhong X.J."/>
            <person name="Ran P.X."/>
            <person name="Zhong N.S."/>
            <person name="Liu Z.G."/>
            <person name="Tsui S.K.W."/>
        </authorList>
    </citation>
    <scope>NUCLEOTIDE SEQUENCE</scope>
    <source>
        <strain evidence="5">Derf</strain>
        <tissue evidence="5">Whole organism</tissue>
    </source>
</reference>
<proteinExistence type="inferred from homology"/>
<feature type="compositionally biased region" description="Polar residues" evidence="3">
    <location>
        <begin position="167"/>
        <end position="178"/>
    </location>
</feature>
<dbReference type="FunFam" id="1.20.272.10:FF:000005">
    <property type="entry name" value="Replication factor C subunit 1"/>
    <property type="match status" value="1"/>
</dbReference>
<gene>
    <name evidence="5" type="primary">RFC1_1</name>
    <name evidence="5" type="ORF">DERF_001698</name>
</gene>
<sequence>MSSIKKRKHPIVDNSDDDDDNDRGENKLIQSSKIRESKNGKKSAPEHGKKKRKRIVLMISSSDEDEEKKDEVIDTKITDSINEIKKDAKIRARKLAAGTVDIENDGKSTSKKTSKSPKITPPNQRNNILNYFKPKNIDSNAEKQVIKKQSNEKIIETSTIKDDEGYTYTTVKPYNKSSLPPIMDKQQKSSNDQIKESNNKNSNHKDSNEKMKMKTIKIDDSVNRIKSGEETKKLAAKTENDDDDDDENMTAIIIRKSSKHHDSPQKSKNNQLNNNHNNEKIDKIKESPLKSNKLSKVEPTMNEREKSEPKNYGESLPRIVEQQRVSELWVDKYKPTSVRQIIGQQGDRSSLNKLIKWLRNWHSNMDKKPGFGKWGPDDGAGFRAALLSGPPGIGKTTTAQLVCKELRYDYLELNASDQRNKKSLHENVRDLLKNTKLTDFFKSTTVFDDKKSTDNEQKLTARHCLIMDEVDGVSGNEDRGGVAELIQLIKTTMIPIICICNDRGDQKMRSLVNYCFDLRFHKPKFEQIRSTLLSIVFKEKLKIASDVLDDLIVSSNFDIRQFSELIKQQERPIKDVRLTPFEAIKKVFITGRDYAMMSLDEKSNLFFCDYSIMPLFVYENYISINLSSKQRSVGKQLKRLYKSIDAISESDLIEKEIRSNQSWSLLPLQAIFSTVMPGAYMRSENGLGFPQFPQFMGKLSTTNKNNRITEELASHMKLSVNGSKQSIVMDYLEPIKTIIIDSLKNLDKESAITNVIDLLEQYSLTKEDMDSILEFSLWAGEQDPMKTIDSKIKAALTRSYNKKDFALPYARDNDYRNVTTKSSGKKGKGKKNKNDLESSQDESSVNNDDDDNNDNGLTGIMDFY</sequence>
<dbReference type="Gene3D" id="1.10.8.60">
    <property type="match status" value="1"/>
</dbReference>
<evidence type="ECO:0000256" key="3">
    <source>
        <dbReference type="SAM" id="MobiDB-lite"/>
    </source>
</evidence>
<feature type="compositionally biased region" description="Basic and acidic residues" evidence="3">
    <location>
        <begin position="193"/>
        <end position="239"/>
    </location>
</feature>
<feature type="compositionally biased region" description="Basic and acidic residues" evidence="3">
    <location>
        <begin position="33"/>
        <end position="47"/>
    </location>
</feature>
<dbReference type="InterPro" id="IPR027417">
    <property type="entry name" value="P-loop_NTPase"/>
</dbReference>
<keyword evidence="6" id="KW-1185">Reference proteome</keyword>
<reference evidence="5" key="2">
    <citation type="journal article" date="2022" name="Res Sq">
        <title>Comparative Genomics Reveals Insights into the Divergent Evolution of Astigmatic Mites and Household Pest Adaptations.</title>
        <authorList>
            <person name="Xiong Q."/>
            <person name="Wan A.T.-Y."/>
            <person name="Liu X.-Y."/>
            <person name="Fung C.S.-H."/>
            <person name="Xiao X."/>
            <person name="Malainual N."/>
            <person name="Hou J."/>
            <person name="Wang L."/>
            <person name="Wang M."/>
            <person name="Yang K."/>
            <person name="Cui Y."/>
            <person name="Leung E."/>
            <person name="Nong W."/>
            <person name="Shin S.-K."/>
            <person name="Au S."/>
            <person name="Jeong K.Y."/>
            <person name="Chew F.T."/>
            <person name="Hui J."/>
            <person name="Leung T.F."/>
            <person name="Tungtrongchitr A."/>
            <person name="Zhong N."/>
            <person name="Liu Z."/>
            <person name="Tsui S."/>
        </authorList>
    </citation>
    <scope>NUCLEOTIDE SEQUENCE</scope>
    <source>
        <strain evidence="5">Derf</strain>
        <tissue evidence="5">Whole organism</tissue>
    </source>
</reference>
<dbReference type="SUPFAM" id="SSF48019">
    <property type="entry name" value="post-AAA+ oligomerization domain-like"/>
    <property type="match status" value="1"/>
</dbReference>
<dbReference type="InterPro" id="IPR013725">
    <property type="entry name" value="DNA_replication_fac_RFC1_C"/>
</dbReference>
<accession>A0A922ICB1</accession>
<feature type="region of interest" description="Disordered" evidence="3">
    <location>
        <begin position="100"/>
        <end position="136"/>
    </location>
</feature>
<protein>
    <submittedName>
        <fullName evidence="5">Replication factor C subunit 1</fullName>
    </submittedName>
</protein>
<dbReference type="GO" id="GO:0005524">
    <property type="term" value="F:ATP binding"/>
    <property type="evidence" value="ECO:0007669"/>
    <property type="project" value="InterPro"/>
</dbReference>
<dbReference type="GO" id="GO:0016887">
    <property type="term" value="F:ATP hydrolysis activity"/>
    <property type="evidence" value="ECO:0007669"/>
    <property type="project" value="InterPro"/>
</dbReference>
<evidence type="ECO:0000256" key="1">
    <source>
        <dbReference type="ARBA" id="ARBA00006116"/>
    </source>
</evidence>
<evidence type="ECO:0000256" key="2">
    <source>
        <dbReference type="ARBA" id="ARBA00022705"/>
    </source>
</evidence>
<dbReference type="Pfam" id="PF25361">
    <property type="entry name" value="AAA_lid_RFC1"/>
    <property type="match status" value="1"/>
</dbReference>
<feature type="compositionally biased region" description="Basic and acidic residues" evidence="3">
    <location>
        <begin position="277"/>
        <end position="288"/>
    </location>
</feature>
<name>A0A922ICB1_DERFA</name>
<evidence type="ECO:0000313" key="5">
    <source>
        <dbReference type="EMBL" id="KAH9527691.1"/>
    </source>
</evidence>
<organism evidence="5 6">
    <name type="scientific">Dermatophagoides farinae</name>
    <name type="common">American house dust mite</name>
    <dbReference type="NCBI Taxonomy" id="6954"/>
    <lineage>
        <taxon>Eukaryota</taxon>
        <taxon>Metazoa</taxon>
        <taxon>Ecdysozoa</taxon>
        <taxon>Arthropoda</taxon>
        <taxon>Chelicerata</taxon>
        <taxon>Arachnida</taxon>
        <taxon>Acari</taxon>
        <taxon>Acariformes</taxon>
        <taxon>Sarcoptiformes</taxon>
        <taxon>Astigmata</taxon>
        <taxon>Psoroptidia</taxon>
        <taxon>Analgoidea</taxon>
        <taxon>Pyroglyphidae</taxon>
        <taxon>Dermatophagoidinae</taxon>
        <taxon>Dermatophagoides</taxon>
    </lineage>
</organism>
<comment type="caution">
    <text evidence="5">The sequence shown here is derived from an EMBL/GenBank/DDBJ whole genome shotgun (WGS) entry which is preliminary data.</text>
</comment>
<dbReference type="Gene3D" id="1.20.272.10">
    <property type="match status" value="1"/>
</dbReference>
<dbReference type="SUPFAM" id="SSF52540">
    <property type="entry name" value="P-loop containing nucleoside triphosphate hydrolases"/>
    <property type="match status" value="1"/>
</dbReference>
<feature type="compositionally biased region" description="Basic and acidic residues" evidence="3">
    <location>
        <begin position="301"/>
        <end position="311"/>
    </location>
</feature>
<feature type="domain" description="AAA+ ATPase" evidence="4">
    <location>
        <begin position="381"/>
        <end position="526"/>
    </location>
</feature>
<dbReference type="PANTHER" id="PTHR23389:SF6">
    <property type="entry name" value="REPLICATION FACTOR C SUBUNIT 1"/>
    <property type="match status" value="1"/>
</dbReference>
<dbReference type="Proteomes" id="UP000790347">
    <property type="component" value="Unassembled WGS sequence"/>
</dbReference>
<dbReference type="GO" id="GO:0005663">
    <property type="term" value="C:DNA replication factor C complex"/>
    <property type="evidence" value="ECO:0007669"/>
    <property type="project" value="InterPro"/>
</dbReference>
<keyword evidence="2" id="KW-0235">DNA replication</keyword>
<dbReference type="SMART" id="SM00382">
    <property type="entry name" value="AAA"/>
    <property type="match status" value="1"/>
</dbReference>
<dbReference type="GO" id="GO:0003689">
    <property type="term" value="F:DNA clamp loader activity"/>
    <property type="evidence" value="ECO:0007669"/>
    <property type="project" value="InterPro"/>
</dbReference>
<dbReference type="AlphaFoldDB" id="A0A922ICB1"/>
<dbReference type="EMBL" id="ASGP02000001">
    <property type="protein sequence ID" value="KAH9527691.1"/>
    <property type="molecule type" value="Genomic_DNA"/>
</dbReference>
<dbReference type="Pfam" id="PF08519">
    <property type="entry name" value="RFC1"/>
    <property type="match status" value="1"/>
</dbReference>
<dbReference type="InterPro" id="IPR003593">
    <property type="entry name" value="AAA+_ATPase"/>
</dbReference>
<dbReference type="FunFam" id="3.40.50.300:FF:000395">
    <property type="entry name" value="Replication factor C subunit 1"/>
    <property type="match status" value="1"/>
</dbReference>
<feature type="region of interest" description="Disordered" evidence="3">
    <location>
        <begin position="156"/>
        <end position="312"/>
    </location>
</feature>
<comment type="similarity">
    <text evidence="1">Belongs to the activator 1 large subunit family.</text>
</comment>
<feature type="region of interest" description="Disordered" evidence="3">
    <location>
        <begin position="816"/>
        <end position="858"/>
    </location>
</feature>
<evidence type="ECO:0000259" key="4">
    <source>
        <dbReference type="SMART" id="SM00382"/>
    </source>
</evidence>
<dbReference type="InterPro" id="IPR008921">
    <property type="entry name" value="DNA_pol3_clamp-load_cplx_C"/>
</dbReference>
<dbReference type="GO" id="GO:0003677">
    <property type="term" value="F:DNA binding"/>
    <property type="evidence" value="ECO:0007669"/>
    <property type="project" value="InterPro"/>
</dbReference>
<dbReference type="PANTHER" id="PTHR23389">
    <property type="entry name" value="CHROMOSOME TRANSMISSION FIDELITY FACTOR 18"/>
    <property type="match status" value="1"/>
</dbReference>
<dbReference type="GO" id="GO:0006260">
    <property type="term" value="P:DNA replication"/>
    <property type="evidence" value="ECO:0007669"/>
    <property type="project" value="UniProtKB-KW"/>
</dbReference>
<dbReference type="CDD" id="cd00009">
    <property type="entry name" value="AAA"/>
    <property type="match status" value="1"/>
</dbReference>
<feature type="region of interest" description="Disordered" evidence="3">
    <location>
        <begin position="1"/>
        <end position="73"/>
    </location>
</feature>